<dbReference type="GO" id="GO:0016020">
    <property type="term" value="C:membrane"/>
    <property type="evidence" value="ECO:0007669"/>
    <property type="project" value="UniProtKB-SubCell"/>
</dbReference>
<organism evidence="7 8">
    <name type="scientific">Corynebacterium sphenisci DSM 44792</name>
    <dbReference type="NCBI Taxonomy" id="1437874"/>
    <lineage>
        <taxon>Bacteria</taxon>
        <taxon>Bacillati</taxon>
        <taxon>Actinomycetota</taxon>
        <taxon>Actinomycetes</taxon>
        <taxon>Mycobacteriales</taxon>
        <taxon>Corynebacteriaceae</taxon>
        <taxon>Corynebacterium</taxon>
    </lineage>
</organism>
<feature type="transmembrane region" description="Helical" evidence="5">
    <location>
        <begin position="21"/>
        <end position="40"/>
    </location>
</feature>
<keyword evidence="3 5" id="KW-1133">Transmembrane helix</keyword>
<dbReference type="EMBL" id="CP009248">
    <property type="protein sequence ID" value="APT91520.1"/>
    <property type="molecule type" value="Genomic_DNA"/>
</dbReference>
<dbReference type="InterPro" id="IPR010432">
    <property type="entry name" value="RDD"/>
</dbReference>
<evidence type="ECO:0000313" key="8">
    <source>
        <dbReference type="Proteomes" id="UP000185469"/>
    </source>
</evidence>
<name>A0A1L7D0B9_9CORY</name>
<sequence length="157" mass="16256">MGENRTAAAIPAAAGLRLGALLMDLLLVAPAAGILGAITAKTIELSLFLAGADVDLPGLGRLLATALVLLYKAGLEASGGQTIAKRLMRLRVVRGPGEDAAVGMRAALRRNLWLLPAAIPMLGWLVTLILGILILRRIGRGGAPRNDRAAGTQVVQE</sequence>
<dbReference type="RefSeq" id="WP_075693410.1">
    <property type="nucleotide sequence ID" value="NZ_CP009248.1"/>
</dbReference>
<feature type="transmembrane region" description="Helical" evidence="5">
    <location>
        <begin position="113"/>
        <end position="135"/>
    </location>
</feature>
<dbReference type="KEGG" id="csph:CSPHI_11725"/>
<accession>A0A1L7D0B9</accession>
<dbReference type="STRING" id="1437874.CSPHI_11725"/>
<dbReference type="Pfam" id="PF06271">
    <property type="entry name" value="RDD"/>
    <property type="match status" value="1"/>
</dbReference>
<protein>
    <recommendedName>
        <fullName evidence="6">RDD domain-containing protein</fullName>
    </recommendedName>
</protein>
<evidence type="ECO:0000313" key="7">
    <source>
        <dbReference type="EMBL" id="APT91520.1"/>
    </source>
</evidence>
<proteinExistence type="predicted"/>
<evidence type="ECO:0000256" key="2">
    <source>
        <dbReference type="ARBA" id="ARBA00022692"/>
    </source>
</evidence>
<keyword evidence="4 5" id="KW-0472">Membrane</keyword>
<evidence type="ECO:0000256" key="3">
    <source>
        <dbReference type="ARBA" id="ARBA00022989"/>
    </source>
</evidence>
<dbReference type="Proteomes" id="UP000185469">
    <property type="component" value="Chromosome"/>
</dbReference>
<feature type="domain" description="RDD" evidence="6">
    <location>
        <begin position="12"/>
        <end position="134"/>
    </location>
</feature>
<keyword evidence="8" id="KW-1185">Reference proteome</keyword>
<comment type="subcellular location">
    <subcellularLocation>
        <location evidence="1">Membrane</location>
        <topology evidence="1">Multi-pass membrane protein</topology>
    </subcellularLocation>
</comment>
<keyword evidence="2 5" id="KW-0812">Transmembrane</keyword>
<gene>
    <name evidence="7" type="ORF">CSPHI_11725</name>
</gene>
<reference evidence="7 8" key="1">
    <citation type="submission" date="2014-08" db="EMBL/GenBank/DDBJ databases">
        <title>Complete genome sequence of Corynebacterium sphenisci CECT 5990(T) (=DSM 44792(T)), isolated from healthy wild penguins.</title>
        <authorList>
            <person name="Ruckert C."/>
            <person name="Albersmeier A."/>
            <person name="Winkler A."/>
            <person name="Kalinowski J."/>
        </authorList>
    </citation>
    <scope>NUCLEOTIDE SEQUENCE [LARGE SCALE GENOMIC DNA]</scope>
    <source>
        <strain evidence="7 8">DSM 44792</strain>
    </source>
</reference>
<evidence type="ECO:0000256" key="5">
    <source>
        <dbReference type="SAM" id="Phobius"/>
    </source>
</evidence>
<evidence type="ECO:0000256" key="4">
    <source>
        <dbReference type="ARBA" id="ARBA00023136"/>
    </source>
</evidence>
<evidence type="ECO:0000256" key="1">
    <source>
        <dbReference type="ARBA" id="ARBA00004141"/>
    </source>
</evidence>
<dbReference type="AlphaFoldDB" id="A0A1L7D0B9"/>
<evidence type="ECO:0000259" key="6">
    <source>
        <dbReference type="Pfam" id="PF06271"/>
    </source>
</evidence>